<dbReference type="Proteomes" id="UP000054324">
    <property type="component" value="Unassembled WGS sequence"/>
</dbReference>
<dbReference type="GO" id="GO:0016020">
    <property type="term" value="C:membrane"/>
    <property type="evidence" value="ECO:0007669"/>
    <property type="project" value="UniProtKB-SubCell"/>
</dbReference>
<dbReference type="STRING" id="6198.A0A074YTX4"/>
<dbReference type="AlphaFoldDB" id="A0A074YTX4"/>
<evidence type="ECO:0000256" key="1">
    <source>
        <dbReference type="ARBA" id="ARBA00004141"/>
    </source>
</evidence>
<dbReference type="PANTHER" id="PTHR11785:SF531">
    <property type="entry name" value="LARGE NEUTRAL AMINO ACIDS TRANSPORTER SMALL SUBUNIT 1"/>
    <property type="match status" value="1"/>
</dbReference>
<dbReference type="PANTHER" id="PTHR11785">
    <property type="entry name" value="AMINO ACID TRANSPORTER"/>
    <property type="match status" value="1"/>
</dbReference>
<gene>
    <name evidence="5" type="ORF">T265_16197</name>
</gene>
<dbReference type="InterPro" id="IPR050598">
    <property type="entry name" value="AminoAcid_Transporter"/>
</dbReference>
<dbReference type="CTD" id="20330362"/>
<dbReference type="Pfam" id="PF13520">
    <property type="entry name" value="AA_permease_2"/>
    <property type="match status" value="1"/>
</dbReference>
<comment type="subcellular location">
    <subcellularLocation>
        <location evidence="1">Membrane</location>
        <topology evidence="1">Multi-pass membrane protein</topology>
    </subcellularLocation>
</comment>
<protein>
    <recommendedName>
        <fullName evidence="7">Amino acid permease/ SLC12A domain-containing protein</fullName>
    </recommendedName>
</protein>
<feature type="non-terminal residue" evidence="5">
    <location>
        <position position="83"/>
    </location>
</feature>
<accession>A0A074YTX4</accession>
<evidence type="ECO:0008006" key="7">
    <source>
        <dbReference type="Google" id="ProtNLM"/>
    </source>
</evidence>
<keyword evidence="6" id="KW-1185">Reference proteome</keyword>
<dbReference type="GO" id="GO:0015179">
    <property type="term" value="F:L-amino acid transmembrane transporter activity"/>
    <property type="evidence" value="ECO:0007669"/>
    <property type="project" value="TreeGrafter"/>
</dbReference>
<evidence type="ECO:0000256" key="2">
    <source>
        <dbReference type="ARBA" id="ARBA00022692"/>
    </source>
</evidence>
<proteinExistence type="predicted"/>
<reference evidence="5 6" key="1">
    <citation type="submission" date="2013-11" db="EMBL/GenBank/DDBJ databases">
        <title>Opisthorchis viverrini - life in the bile duct.</title>
        <authorList>
            <person name="Young N.D."/>
            <person name="Nagarajan N."/>
            <person name="Lin S.J."/>
            <person name="Korhonen P.K."/>
            <person name="Jex A.R."/>
            <person name="Hall R.S."/>
            <person name="Safavi-Hemami H."/>
            <person name="Kaewkong W."/>
            <person name="Bertrand D."/>
            <person name="Gao S."/>
            <person name="Seet Q."/>
            <person name="Wongkham S."/>
            <person name="Teh B.T."/>
            <person name="Wongkham C."/>
            <person name="Intapan P.M."/>
            <person name="Maleewong W."/>
            <person name="Yang X."/>
            <person name="Hu M."/>
            <person name="Wang Z."/>
            <person name="Hofmann A."/>
            <person name="Sternberg P.W."/>
            <person name="Tan P."/>
            <person name="Wang J."/>
            <person name="Gasser R.B."/>
        </authorList>
    </citation>
    <scope>NUCLEOTIDE SEQUENCE [LARGE SCALE GENOMIC DNA]</scope>
</reference>
<dbReference type="KEGG" id="ovi:T265_16197"/>
<dbReference type="GeneID" id="20330362"/>
<keyword evidence="3" id="KW-1133">Transmembrane helix</keyword>
<organism evidence="5 6">
    <name type="scientific">Opisthorchis viverrini</name>
    <name type="common">Southeast Asian liver fluke</name>
    <dbReference type="NCBI Taxonomy" id="6198"/>
    <lineage>
        <taxon>Eukaryota</taxon>
        <taxon>Metazoa</taxon>
        <taxon>Spiralia</taxon>
        <taxon>Lophotrochozoa</taxon>
        <taxon>Platyhelminthes</taxon>
        <taxon>Trematoda</taxon>
        <taxon>Digenea</taxon>
        <taxon>Opisthorchiida</taxon>
        <taxon>Opisthorchiata</taxon>
        <taxon>Opisthorchiidae</taxon>
        <taxon>Opisthorchis</taxon>
    </lineage>
</organism>
<dbReference type="OrthoDB" id="10062876at2759"/>
<sequence length="83" mass="9125">MGAYCYAELGTMMPRSGADYSYVYEAFGPFFGFLRLWIEVIVARPVSAAIISMVFANYLLRPAFPTCTESPPAAVRLLACVCV</sequence>
<dbReference type="EMBL" id="KL605405">
    <property type="protein sequence ID" value="KER18241.1"/>
    <property type="molecule type" value="Genomic_DNA"/>
</dbReference>
<dbReference type="RefSeq" id="XP_009178012.1">
    <property type="nucleotide sequence ID" value="XM_009179748.1"/>
</dbReference>
<evidence type="ECO:0000256" key="3">
    <source>
        <dbReference type="ARBA" id="ARBA00022989"/>
    </source>
</evidence>
<name>A0A074YTX4_OPIVI</name>
<keyword evidence="4" id="KW-0472">Membrane</keyword>
<evidence type="ECO:0000313" key="6">
    <source>
        <dbReference type="Proteomes" id="UP000054324"/>
    </source>
</evidence>
<keyword evidence="2" id="KW-0812">Transmembrane</keyword>
<dbReference type="InterPro" id="IPR002293">
    <property type="entry name" value="AA/rel_permease1"/>
</dbReference>
<evidence type="ECO:0000256" key="4">
    <source>
        <dbReference type="ARBA" id="ARBA00023136"/>
    </source>
</evidence>
<dbReference type="Gene3D" id="1.20.1740.10">
    <property type="entry name" value="Amino acid/polyamine transporter I"/>
    <property type="match status" value="1"/>
</dbReference>
<evidence type="ECO:0000313" key="5">
    <source>
        <dbReference type="EMBL" id="KER18241.1"/>
    </source>
</evidence>